<evidence type="ECO:0000313" key="4">
    <source>
        <dbReference type="Proteomes" id="UP000017118"/>
    </source>
</evidence>
<proteinExistence type="predicted"/>
<sequence length="242" mass="28074">MAMQNTVQLLGKITEILNDDKTKFKLSIKKNDTKFVYPVIKLSKQMEYLKNTLEIGKTILLEGKIFVEQENYTYICPCCNKLNETSFHRTTILATKAFIVTTEDKEPYLNKILLIGSLCSNPQLKYIPGKFSQIPNAKYQIATKRICEGTDFPWIVTFARQAEEDMKRLKTSSQVMVDGAILTRPFKKKFQCEHCKKEHNIEDTTTEIHGLKIEYLNNCNFDEFDNIQSKSIFQKLKEFLAN</sequence>
<dbReference type="SUPFAM" id="SSF50249">
    <property type="entry name" value="Nucleic acid-binding proteins"/>
    <property type="match status" value="1"/>
</dbReference>
<evidence type="ECO:0000256" key="2">
    <source>
        <dbReference type="PROSITE-ProRule" id="PRU00252"/>
    </source>
</evidence>
<dbReference type="InterPro" id="IPR000424">
    <property type="entry name" value="Primosome_PriB/ssb"/>
</dbReference>
<protein>
    <submittedName>
        <fullName evidence="3">Single-strand binding protein/primosomal replication protein n</fullName>
    </submittedName>
</protein>
<dbReference type="GO" id="GO:0003697">
    <property type="term" value="F:single-stranded DNA binding"/>
    <property type="evidence" value="ECO:0007669"/>
    <property type="project" value="InterPro"/>
</dbReference>
<dbReference type="EMBL" id="CP006721">
    <property type="protein sequence ID" value="AGX41945.1"/>
    <property type="molecule type" value="Genomic_DNA"/>
</dbReference>
<dbReference type="HOGENOM" id="CLU_1169065_0_0_9"/>
<dbReference type="PROSITE" id="PS50935">
    <property type="entry name" value="SSB"/>
    <property type="match status" value="1"/>
</dbReference>
<dbReference type="GeneID" id="55473464"/>
<dbReference type="Pfam" id="PF00436">
    <property type="entry name" value="SSB"/>
    <property type="match status" value="1"/>
</dbReference>
<keyword evidence="1 2" id="KW-0238">DNA-binding</keyword>
<dbReference type="PATRIC" id="fig|1345695.10.peg.717"/>
<dbReference type="RefSeq" id="WP_022744231.1">
    <property type="nucleotide sequence ID" value="NC_022571.1"/>
</dbReference>
<evidence type="ECO:0000256" key="1">
    <source>
        <dbReference type="ARBA" id="ARBA00023125"/>
    </source>
</evidence>
<name>U5MN01_CLOSA</name>
<dbReference type="KEGG" id="csb:CLSA_c09340"/>
<dbReference type="InterPro" id="IPR012340">
    <property type="entry name" value="NA-bd_OB-fold"/>
</dbReference>
<gene>
    <name evidence="3" type="ORF">CLSA_c09340</name>
</gene>
<organism evidence="3 4">
    <name type="scientific">Clostridium saccharobutylicum DSM 13864</name>
    <dbReference type="NCBI Taxonomy" id="1345695"/>
    <lineage>
        <taxon>Bacteria</taxon>
        <taxon>Bacillati</taxon>
        <taxon>Bacillota</taxon>
        <taxon>Clostridia</taxon>
        <taxon>Eubacteriales</taxon>
        <taxon>Clostridiaceae</taxon>
        <taxon>Clostridium</taxon>
    </lineage>
</organism>
<evidence type="ECO:0000313" key="3">
    <source>
        <dbReference type="EMBL" id="AGX41945.1"/>
    </source>
</evidence>
<accession>U5MN01</accession>
<dbReference type="AlphaFoldDB" id="U5MN01"/>
<dbReference type="Proteomes" id="UP000017118">
    <property type="component" value="Chromosome"/>
</dbReference>
<reference evidence="3 4" key="1">
    <citation type="journal article" date="2013" name="Genome Announc.">
        <title>Complete Genome Sequence of the Solvent Producer Clostridium saccharobutylicum NCP262 (DSM 13864).</title>
        <authorList>
            <person name="Poehlein A."/>
            <person name="Hartwich K."/>
            <person name="Krabben P."/>
            <person name="Ehrenreich A."/>
            <person name="Liebl W."/>
            <person name="Durre P."/>
            <person name="Gottschalk G."/>
            <person name="Daniel R."/>
        </authorList>
    </citation>
    <scope>NUCLEOTIDE SEQUENCE [LARGE SCALE GENOMIC DNA]</scope>
    <source>
        <strain evidence="3">DSM 13864</strain>
    </source>
</reference>
<dbReference type="Gene3D" id="2.40.50.140">
    <property type="entry name" value="Nucleic acid-binding proteins"/>
    <property type="match status" value="1"/>
</dbReference>
<keyword evidence="4" id="KW-1185">Reference proteome</keyword>
<dbReference type="eggNOG" id="COG0629">
    <property type="taxonomic scope" value="Bacteria"/>
</dbReference>